<name>M1IN05_9CREN</name>
<organism evidence="3">
    <name type="scientific">Sulfolobus acidocaldarius N8</name>
    <dbReference type="NCBI Taxonomy" id="1028566"/>
    <lineage>
        <taxon>Archaea</taxon>
        <taxon>Thermoproteota</taxon>
        <taxon>Thermoprotei</taxon>
        <taxon>Sulfolobales</taxon>
        <taxon>Sulfolobaceae</taxon>
        <taxon>Sulfolobus</taxon>
    </lineage>
</organism>
<protein>
    <recommendedName>
        <fullName evidence="1">DUF8155 domain-containing protein</fullName>
    </recommendedName>
</protein>
<dbReference type="Proteomes" id="UP000011281">
    <property type="component" value="Chromosome"/>
</dbReference>
<sequence>MSMYIPTGSLVSFFSSGFPSHVRAKAIDVSSPDFHTFYSPVEGEVIDTEKIRVGRPNRFAEVDYDYVILIRQSNGNMVKILHVRPFTEKGEYVKEGQPLGEFILTPYTGGDFPHAHIEGVRISFPKISMYRESLRGIIKVKTRDYFDVMIEDYAQAGKFRGLGCCGGLLNASIPYACYGGLIGGYKEPISLFGIHLGKIYRKRKNYAIFEGKRGLIRNWEFDSSFKVLENKPICGKAFMEVVLSYGGFPYIRFFSSTAMEEGDLIDLRSVILKGFNH</sequence>
<dbReference type="PATRIC" id="fig|1028566.6.peg.336"/>
<dbReference type="InterPro" id="IPR011055">
    <property type="entry name" value="Dup_hybrid_motif"/>
</dbReference>
<evidence type="ECO:0000259" key="1">
    <source>
        <dbReference type="Pfam" id="PF26482"/>
    </source>
</evidence>
<dbReference type="AlphaFoldDB" id="M1IN05"/>
<accession>M1IN05</accession>
<feature type="domain" description="DUF8155" evidence="1">
    <location>
        <begin position="11"/>
        <end position="108"/>
    </location>
</feature>
<reference evidence="2 3" key="1">
    <citation type="journal article" date="2012" name="ISME J.">
        <title>Genomic evidence of rapid, global-scale gene flow in a Sulfolobus species.</title>
        <authorList>
            <person name="Mao D."/>
            <person name="Grogan D."/>
        </authorList>
    </citation>
    <scope>NUCLEOTIDE SEQUENCE [LARGE SCALE GENOMIC DNA]</scope>
    <source>
        <strain evidence="2 3">N8</strain>
    </source>
</reference>
<evidence type="ECO:0000313" key="2">
    <source>
        <dbReference type="EMBL" id="AGE70317.1"/>
    </source>
</evidence>
<evidence type="ECO:0000313" key="3">
    <source>
        <dbReference type="Proteomes" id="UP000011281"/>
    </source>
</evidence>
<gene>
    <name evidence="2" type="ORF">SacN8_01680</name>
</gene>
<dbReference type="InterPro" id="IPR058468">
    <property type="entry name" value="DUF8155_N"/>
</dbReference>
<dbReference type="EMBL" id="CP002817">
    <property type="protein sequence ID" value="AGE70317.1"/>
    <property type="molecule type" value="Genomic_DNA"/>
</dbReference>
<dbReference type="HOGENOM" id="CLU_1010535_0_0_2"/>
<dbReference type="Pfam" id="PF26482">
    <property type="entry name" value="DUF8155"/>
    <property type="match status" value="1"/>
</dbReference>
<proteinExistence type="predicted"/>
<dbReference type="Gene3D" id="2.70.70.10">
    <property type="entry name" value="Glucose Permease (Domain IIA)"/>
    <property type="match status" value="1"/>
</dbReference>
<dbReference type="KEGG" id="sacn:SacN8_01680"/>